<dbReference type="PANTHER" id="PTHR13620">
    <property type="entry name" value="3-5 EXONUCLEASE"/>
    <property type="match status" value="1"/>
</dbReference>
<dbReference type="Proteomes" id="UP001293593">
    <property type="component" value="Unassembled WGS sequence"/>
</dbReference>
<dbReference type="GO" id="GO:0006139">
    <property type="term" value="P:nucleobase-containing compound metabolic process"/>
    <property type="evidence" value="ECO:0007669"/>
    <property type="project" value="InterPro"/>
</dbReference>
<dbReference type="GO" id="GO:0008408">
    <property type="term" value="F:3'-5' exonuclease activity"/>
    <property type="evidence" value="ECO:0007669"/>
    <property type="project" value="InterPro"/>
</dbReference>
<keyword evidence="5" id="KW-1185">Reference proteome</keyword>
<dbReference type="GO" id="GO:0005737">
    <property type="term" value="C:cytoplasm"/>
    <property type="evidence" value="ECO:0007669"/>
    <property type="project" value="TreeGrafter"/>
</dbReference>
<comment type="caution">
    <text evidence="4">The sequence shown here is derived from an EMBL/GenBank/DDBJ whole genome shotgun (WGS) entry which is preliminary data.</text>
</comment>
<dbReference type="CDD" id="cd06141">
    <property type="entry name" value="WRN_exo"/>
    <property type="match status" value="1"/>
</dbReference>
<dbReference type="PANTHER" id="PTHR13620:SF121">
    <property type="entry name" value="EMB|CAB82946.1-RELATED"/>
    <property type="match status" value="1"/>
</dbReference>
<evidence type="ECO:0000259" key="3">
    <source>
        <dbReference type="Pfam" id="PF01612"/>
    </source>
</evidence>
<dbReference type="EMBL" id="JAWXYG010000008">
    <property type="protein sequence ID" value="KAK4264435.1"/>
    <property type="molecule type" value="Genomic_DNA"/>
</dbReference>
<feature type="domain" description="3'-5' exonuclease" evidence="3">
    <location>
        <begin position="44"/>
        <end position="141"/>
    </location>
</feature>
<evidence type="ECO:0000313" key="4">
    <source>
        <dbReference type="EMBL" id="KAK4264435.1"/>
    </source>
</evidence>
<evidence type="ECO:0000256" key="1">
    <source>
        <dbReference type="ARBA" id="ARBA00022722"/>
    </source>
</evidence>
<accession>A0AAE1J674</accession>
<dbReference type="InterPro" id="IPR036397">
    <property type="entry name" value="RNaseH_sf"/>
</dbReference>
<sequence>MSASRYSTITHNPTTSKFTVTYRGKSIETKVTDKAFVAEQWVQDILNKYVGNSKVVVGLDVEWRPTFIPYTSNKSATLQLCIDNKCLILQLFYIDQFPISLKNFFMDCKFIFVGVGVERDISKLGDEYGLKFRNSQDIRDLAIENKRNMYWDICDRTGLKNRGDECQSAYYHHTIESSIKQSK</sequence>
<dbReference type="GO" id="GO:0003676">
    <property type="term" value="F:nucleic acid binding"/>
    <property type="evidence" value="ECO:0007669"/>
    <property type="project" value="InterPro"/>
</dbReference>
<dbReference type="Pfam" id="PF01612">
    <property type="entry name" value="DNA_pol_A_exo1"/>
    <property type="match status" value="1"/>
</dbReference>
<dbReference type="Gene3D" id="3.30.420.10">
    <property type="entry name" value="Ribonuclease H-like superfamily/Ribonuclease H"/>
    <property type="match status" value="1"/>
</dbReference>
<dbReference type="GO" id="GO:0005634">
    <property type="term" value="C:nucleus"/>
    <property type="evidence" value="ECO:0007669"/>
    <property type="project" value="TreeGrafter"/>
</dbReference>
<dbReference type="SUPFAM" id="SSF53098">
    <property type="entry name" value="Ribonuclease H-like"/>
    <property type="match status" value="1"/>
</dbReference>
<keyword evidence="2" id="KW-0378">Hydrolase</keyword>
<gene>
    <name evidence="4" type="ORF">QN277_025614</name>
</gene>
<evidence type="ECO:0000256" key="2">
    <source>
        <dbReference type="ARBA" id="ARBA00022801"/>
    </source>
</evidence>
<reference evidence="4" key="1">
    <citation type="submission" date="2023-10" db="EMBL/GenBank/DDBJ databases">
        <title>Chromosome-level genome of the transformable northern wattle, Acacia crassicarpa.</title>
        <authorList>
            <person name="Massaro I."/>
            <person name="Sinha N.R."/>
            <person name="Poethig S."/>
            <person name="Leichty A.R."/>
        </authorList>
    </citation>
    <scope>NUCLEOTIDE SEQUENCE</scope>
    <source>
        <strain evidence="4">Acra3RX</strain>
        <tissue evidence="4">Leaf</tissue>
    </source>
</reference>
<dbReference type="InterPro" id="IPR012337">
    <property type="entry name" value="RNaseH-like_sf"/>
</dbReference>
<dbReference type="AlphaFoldDB" id="A0AAE1J674"/>
<organism evidence="4 5">
    <name type="scientific">Acacia crassicarpa</name>
    <name type="common">northern wattle</name>
    <dbReference type="NCBI Taxonomy" id="499986"/>
    <lineage>
        <taxon>Eukaryota</taxon>
        <taxon>Viridiplantae</taxon>
        <taxon>Streptophyta</taxon>
        <taxon>Embryophyta</taxon>
        <taxon>Tracheophyta</taxon>
        <taxon>Spermatophyta</taxon>
        <taxon>Magnoliopsida</taxon>
        <taxon>eudicotyledons</taxon>
        <taxon>Gunneridae</taxon>
        <taxon>Pentapetalae</taxon>
        <taxon>rosids</taxon>
        <taxon>fabids</taxon>
        <taxon>Fabales</taxon>
        <taxon>Fabaceae</taxon>
        <taxon>Caesalpinioideae</taxon>
        <taxon>mimosoid clade</taxon>
        <taxon>Acacieae</taxon>
        <taxon>Acacia</taxon>
    </lineage>
</organism>
<evidence type="ECO:0000313" key="5">
    <source>
        <dbReference type="Proteomes" id="UP001293593"/>
    </source>
</evidence>
<keyword evidence="1" id="KW-0540">Nuclease</keyword>
<dbReference type="InterPro" id="IPR051132">
    <property type="entry name" value="3-5_Exonuclease_domain"/>
</dbReference>
<name>A0AAE1J674_9FABA</name>
<proteinExistence type="predicted"/>
<dbReference type="InterPro" id="IPR002562">
    <property type="entry name" value="3'-5'_exonuclease_dom"/>
</dbReference>
<protein>
    <recommendedName>
        <fullName evidence="3">3'-5' exonuclease domain-containing protein</fullName>
    </recommendedName>
</protein>